<gene>
    <name evidence="5" type="primary">tsf</name>
    <name evidence="9" type="ORF">SAMN04488087_0719</name>
</gene>
<dbReference type="NCBIfam" id="TIGR00116">
    <property type="entry name" value="tsf"/>
    <property type="match status" value="1"/>
</dbReference>
<dbReference type="GO" id="GO:0003746">
    <property type="term" value="F:translation elongation factor activity"/>
    <property type="evidence" value="ECO:0007669"/>
    <property type="project" value="UniProtKB-UniRule"/>
</dbReference>
<evidence type="ECO:0000256" key="6">
    <source>
        <dbReference type="RuleBase" id="RU000642"/>
    </source>
</evidence>
<comment type="similarity">
    <text evidence="1 5 6">Belongs to the EF-Ts family.</text>
</comment>
<dbReference type="SUPFAM" id="SSF54713">
    <property type="entry name" value="Elongation factor Ts (EF-Ts), dimerisation domain"/>
    <property type="match status" value="2"/>
</dbReference>
<evidence type="ECO:0000256" key="7">
    <source>
        <dbReference type="RuleBase" id="RU000643"/>
    </source>
</evidence>
<dbReference type="EMBL" id="FRAU01000002">
    <property type="protein sequence ID" value="SHK27869.1"/>
    <property type="molecule type" value="Genomic_DNA"/>
</dbReference>
<dbReference type="OrthoDB" id="9808348at2"/>
<dbReference type="InterPro" id="IPR018101">
    <property type="entry name" value="Transl_elong_Ts_CS"/>
</dbReference>
<feature type="domain" description="Translation elongation factor EFTs/EF1B dimerisation" evidence="8">
    <location>
        <begin position="72"/>
        <end position="276"/>
    </location>
</feature>
<dbReference type="PANTHER" id="PTHR11741:SF0">
    <property type="entry name" value="ELONGATION FACTOR TS, MITOCHONDRIAL"/>
    <property type="match status" value="1"/>
</dbReference>
<comment type="function">
    <text evidence="5 6">Associates with the EF-Tu.GDP complex and induces the exchange of GDP to GTP. It remains bound to the aminoacyl-tRNA.EF-Tu.GTP complex up to the GTP hydrolysis stage on the ribosome.</text>
</comment>
<dbReference type="InterPro" id="IPR009060">
    <property type="entry name" value="UBA-like_sf"/>
</dbReference>
<evidence type="ECO:0000313" key="10">
    <source>
        <dbReference type="Proteomes" id="UP000185812"/>
    </source>
</evidence>
<evidence type="ECO:0000256" key="2">
    <source>
        <dbReference type="ARBA" id="ARBA00016956"/>
    </source>
</evidence>
<evidence type="ECO:0000259" key="8">
    <source>
        <dbReference type="Pfam" id="PF00889"/>
    </source>
</evidence>
<dbReference type="CDD" id="cd14275">
    <property type="entry name" value="UBA_EF-Ts"/>
    <property type="match status" value="1"/>
</dbReference>
<dbReference type="PANTHER" id="PTHR11741">
    <property type="entry name" value="ELONGATION FACTOR TS"/>
    <property type="match status" value="1"/>
</dbReference>
<dbReference type="Pfam" id="PF00889">
    <property type="entry name" value="EF_TS"/>
    <property type="match status" value="1"/>
</dbReference>
<keyword evidence="10" id="KW-1185">Reference proteome</keyword>
<keyword evidence="5" id="KW-0963">Cytoplasm</keyword>
<keyword evidence="4 5" id="KW-0648">Protein biosynthesis</keyword>
<reference evidence="10" key="1">
    <citation type="submission" date="2016-11" db="EMBL/GenBank/DDBJ databases">
        <authorList>
            <person name="Varghese N."/>
            <person name="Submissions S."/>
        </authorList>
    </citation>
    <scope>NUCLEOTIDE SEQUENCE [LARGE SCALE GENOMIC DNA]</scope>
    <source>
        <strain evidence="10">DSM 22212</strain>
    </source>
</reference>
<evidence type="ECO:0000256" key="5">
    <source>
        <dbReference type="HAMAP-Rule" id="MF_00050"/>
    </source>
</evidence>
<dbReference type="HAMAP" id="MF_00050">
    <property type="entry name" value="EF_Ts"/>
    <property type="match status" value="1"/>
</dbReference>
<dbReference type="PROSITE" id="PS01127">
    <property type="entry name" value="EF_TS_2"/>
    <property type="match status" value="1"/>
</dbReference>
<dbReference type="AlphaFoldDB" id="A0A1M6R5U9"/>
<dbReference type="Gene3D" id="1.10.8.10">
    <property type="entry name" value="DNA helicase RuvA subunit, C-terminal domain"/>
    <property type="match status" value="1"/>
</dbReference>
<evidence type="ECO:0000256" key="4">
    <source>
        <dbReference type="ARBA" id="ARBA00022917"/>
    </source>
</evidence>
<name>A0A1M6R5U9_9BACT</name>
<protein>
    <recommendedName>
        <fullName evidence="2 5">Elongation factor Ts</fullName>
        <shortName evidence="5">EF-Ts</shortName>
    </recommendedName>
</protein>
<organism evidence="9 10">
    <name type="scientific">Rhodothermus profundi</name>
    <dbReference type="NCBI Taxonomy" id="633813"/>
    <lineage>
        <taxon>Bacteria</taxon>
        <taxon>Pseudomonadati</taxon>
        <taxon>Rhodothermota</taxon>
        <taxon>Rhodothermia</taxon>
        <taxon>Rhodothermales</taxon>
        <taxon>Rhodothermaceae</taxon>
        <taxon>Rhodothermus</taxon>
    </lineage>
</organism>
<dbReference type="InterPro" id="IPR014039">
    <property type="entry name" value="Transl_elong_EFTs/EF1B_dimer"/>
</dbReference>
<dbReference type="GO" id="GO:0005737">
    <property type="term" value="C:cytoplasm"/>
    <property type="evidence" value="ECO:0007669"/>
    <property type="project" value="UniProtKB-SubCell"/>
</dbReference>
<dbReference type="Proteomes" id="UP000185812">
    <property type="component" value="Unassembled WGS sequence"/>
</dbReference>
<dbReference type="InterPro" id="IPR001816">
    <property type="entry name" value="Transl_elong_EFTs/EF1B"/>
</dbReference>
<dbReference type="InterPro" id="IPR036402">
    <property type="entry name" value="EF-Ts_dimer_sf"/>
</dbReference>
<dbReference type="SUPFAM" id="SSF46934">
    <property type="entry name" value="UBA-like"/>
    <property type="match status" value="1"/>
</dbReference>
<proteinExistence type="inferred from homology"/>
<dbReference type="Gene3D" id="3.30.479.20">
    <property type="entry name" value="Elongation factor Ts, dimerisation domain"/>
    <property type="match status" value="2"/>
</dbReference>
<evidence type="ECO:0000313" key="9">
    <source>
        <dbReference type="EMBL" id="SHK27869.1"/>
    </source>
</evidence>
<dbReference type="FunFam" id="1.10.8.10:FF:000001">
    <property type="entry name" value="Elongation factor Ts"/>
    <property type="match status" value="1"/>
</dbReference>
<dbReference type="PROSITE" id="PS01126">
    <property type="entry name" value="EF_TS_1"/>
    <property type="match status" value="1"/>
</dbReference>
<evidence type="ECO:0000256" key="1">
    <source>
        <dbReference type="ARBA" id="ARBA00005532"/>
    </source>
</evidence>
<dbReference type="Gene3D" id="1.10.286.20">
    <property type="match status" value="1"/>
</dbReference>
<evidence type="ECO:0000256" key="3">
    <source>
        <dbReference type="ARBA" id="ARBA00022768"/>
    </source>
</evidence>
<comment type="subcellular location">
    <subcellularLocation>
        <location evidence="5 7">Cytoplasm</location>
    </subcellularLocation>
</comment>
<keyword evidence="3 5" id="KW-0251">Elongation factor</keyword>
<feature type="region of interest" description="Involved in Mg(2+) ion dislocation from EF-Tu" evidence="5">
    <location>
        <begin position="81"/>
        <end position="84"/>
    </location>
</feature>
<accession>A0A1M6R5U9</accession>
<sequence>MAISAQDVKRLREMTGVGMMDCKRALEEAGGDFEAAIEILRKKGQKVAAKRAHREAKEGLVITAVREDGRAGAIVEVNCETDFVARNEEFASFAKQVAQLILDVQPADLETLLKLKLPDGRTVEEALIDLTGKIGEKIVIRRFEVLTTDSGQIISYVHPGSRLAVLVEVVGDGQLETAGRDVAMQVAAMNPIAVRREEVPEEVRQKELEIAREAARSEGKPDHIIDRIAQGKLERFYKDHVLLEQAFIKDAAITVQERLQQAGIDVRCFIRYALGE</sequence>
<dbReference type="RefSeq" id="WP_072714610.1">
    <property type="nucleotide sequence ID" value="NZ_FRAU01000002.1"/>
</dbReference>
<dbReference type="STRING" id="633813.SAMN04488087_0719"/>